<sequence>MHRNPLPASHKIYKLKRKNLEDIFSNLTLEHFFFRLYFYSRLCWVILGQKSYN</sequence>
<dbReference type="AlphaFoldDB" id="A0A2P2NML7"/>
<name>A0A2P2NML7_RHIMU</name>
<accession>A0A2P2NML7</accession>
<evidence type="ECO:0000313" key="1">
    <source>
        <dbReference type="EMBL" id="MBX43695.1"/>
    </source>
</evidence>
<organism evidence="1">
    <name type="scientific">Rhizophora mucronata</name>
    <name type="common">Asiatic mangrove</name>
    <dbReference type="NCBI Taxonomy" id="61149"/>
    <lineage>
        <taxon>Eukaryota</taxon>
        <taxon>Viridiplantae</taxon>
        <taxon>Streptophyta</taxon>
        <taxon>Embryophyta</taxon>
        <taxon>Tracheophyta</taxon>
        <taxon>Spermatophyta</taxon>
        <taxon>Magnoliopsida</taxon>
        <taxon>eudicotyledons</taxon>
        <taxon>Gunneridae</taxon>
        <taxon>Pentapetalae</taxon>
        <taxon>rosids</taxon>
        <taxon>fabids</taxon>
        <taxon>Malpighiales</taxon>
        <taxon>Rhizophoraceae</taxon>
        <taxon>Rhizophora</taxon>
    </lineage>
</organism>
<protein>
    <submittedName>
        <fullName evidence="1">Uncharacterized protein</fullName>
    </submittedName>
</protein>
<reference evidence="1" key="1">
    <citation type="submission" date="2018-02" db="EMBL/GenBank/DDBJ databases">
        <title>Rhizophora mucronata_Transcriptome.</title>
        <authorList>
            <person name="Meera S.P."/>
            <person name="Sreeshan A."/>
            <person name="Augustine A."/>
        </authorList>
    </citation>
    <scope>NUCLEOTIDE SEQUENCE</scope>
    <source>
        <tissue evidence="1">Leaf</tissue>
    </source>
</reference>
<proteinExistence type="predicted"/>
<dbReference type="EMBL" id="GGEC01063211">
    <property type="protein sequence ID" value="MBX43695.1"/>
    <property type="molecule type" value="Transcribed_RNA"/>
</dbReference>